<dbReference type="InterPro" id="IPR036634">
    <property type="entry name" value="PRD_sf"/>
</dbReference>
<dbReference type="Proteomes" id="UP000030012">
    <property type="component" value="Unassembled WGS sequence"/>
</dbReference>
<dbReference type="EMBL" id="JENJ01000002">
    <property type="protein sequence ID" value="KGM98327.1"/>
    <property type="molecule type" value="Genomic_DNA"/>
</dbReference>
<gene>
    <name evidence="3" type="ORF">Z968_00910</name>
</gene>
<dbReference type="Gene3D" id="2.30.24.10">
    <property type="entry name" value="CAT RNA-binding domain"/>
    <property type="match status" value="1"/>
</dbReference>
<dbReference type="Pfam" id="PF03123">
    <property type="entry name" value="CAT_RBD"/>
    <property type="match status" value="1"/>
</dbReference>
<dbReference type="SUPFAM" id="SSF50151">
    <property type="entry name" value="SacY-like RNA-binding domain"/>
    <property type="match status" value="1"/>
</dbReference>
<dbReference type="GO" id="GO:0006355">
    <property type="term" value="P:regulation of DNA-templated transcription"/>
    <property type="evidence" value="ECO:0007669"/>
    <property type="project" value="InterPro"/>
</dbReference>
<evidence type="ECO:0000313" key="4">
    <source>
        <dbReference type="Proteomes" id="UP000030012"/>
    </source>
</evidence>
<feature type="domain" description="PRD" evidence="2">
    <location>
        <begin position="68"/>
        <end position="173"/>
    </location>
</feature>
<proteinExistence type="predicted"/>
<dbReference type="PROSITE" id="PS51372">
    <property type="entry name" value="PRD_2"/>
    <property type="match status" value="2"/>
</dbReference>
<dbReference type="SUPFAM" id="SSF63520">
    <property type="entry name" value="PTS-regulatory domain, PRD"/>
    <property type="match status" value="2"/>
</dbReference>
<dbReference type="AlphaFoldDB" id="A0A0A0IBN9"/>
<organism evidence="3 4">
    <name type="scientific">Clostridium novyi A str. 4552</name>
    <dbReference type="NCBI Taxonomy" id="1444289"/>
    <lineage>
        <taxon>Bacteria</taxon>
        <taxon>Bacillati</taxon>
        <taxon>Bacillota</taxon>
        <taxon>Clostridia</taxon>
        <taxon>Eubacteriales</taxon>
        <taxon>Clostridiaceae</taxon>
        <taxon>Clostridium</taxon>
    </lineage>
</organism>
<dbReference type="PANTHER" id="PTHR30185:SF16">
    <property type="entry name" value="PROTEIN GLCT"/>
    <property type="match status" value="1"/>
</dbReference>
<evidence type="ECO:0000259" key="2">
    <source>
        <dbReference type="PROSITE" id="PS51372"/>
    </source>
</evidence>
<dbReference type="Pfam" id="PF00874">
    <property type="entry name" value="PRD"/>
    <property type="match status" value="2"/>
</dbReference>
<dbReference type="SMART" id="SM01061">
    <property type="entry name" value="CAT_RBD"/>
    <property type="match status" value="1"/>
</dbReference>
<dbReference type="InterPro" id="IPR050661">
    <property type="entry name" value="BglG_antiterminators"/>
</dbReference>
<dbReference type="InterPro" id="IPR036650">
    <property type="entry name" value="CAT_RNA-bd_dom_sf"/>
</dbReference>
<dbReference type="OrthoDB" id="9813552at2"/>
<dbReference type="GO" id="GO:0003723">
    <property type="term" value="F:RNA binding"/>
    <property type="evidence" value="ECO:0007669"/>
    <property type="project" value="InterPro"/>
</dbReference>
<accession>A0A0A0IBN9</accession>
<feature type="domain" description="PRD" evidence="2">
    <location>
        <begin position="174"/>
        <end position="279"/>
    </location>
</feature>
<name>A0A0A0IBN9_CLONO</name>
<keyword evidence="1" id="KW-0677">Repeat</keyword>
<reference evidence="3 4" key="1">
    <citation type="submission" date="2014-01" db="EMBL/GenBank/DDBJ databases">
        <title>Plasmidome dynamics in the species complex Clostridium novyi sensu lato converts strains of independent lineages into distinctly different pathogens.</title>
        <authorList>
            <person name="Skarin H."/>
            <person name="Segerman B."/>
        </authorList>
    </citation>
    <scope>NUCLEOTIDE SEQUENCE [LARGE SCALE GENOMIC DNA]</scope>
    <source>
        <strain evidence="3 4">4552</strain>
    </source>
</reference>
<dbReference type="InterPro" id="IPR011608">
    <property type="entry name" value="PRD"/>
</dbReference>
<protein>
    <submittedName>
        <fullName evidence="3">Antiterminator</fullName>
    </submittedName>
</protein>
<dbReference type="PANTHER" id="PTHR30185">
    <property type="entry name" value="CRYPTIC BETA-GLUCOSIDE BGL OPERON ANTITERMINATOR"/>
    <property type="match status" value="1"/>
</dbReference>
<dbReference type="InterPro" id="IPR004341">
    <property type="entry name" value="CAT_RNA-bd_dom"/>
</dbReference>
<evidence type="ECO:0000256" key="1">
    <source>
        <dbReference type="ARBA" id="ARBA00022737"/>
    </source>
</evidence>
<dbReference type="Gene3D" id="1.10.1790.10">
    <property type="entry name" value="PRD domain"/>
    <property type="match status" value="2"/>
</dbReference>
<sequence length="279" mass="31441">MEEYQIIKVLNNNVLLVDSQRIQYILVGKGIGFGKKSGETIKDFSGIESKFISLQGLDINASLQFTNNLDPKIAELTNDILKIVSDEFNKSLNPKVHVSLMDHIQFTIKRLKAGMILENPFLNETKLLYPKEYAAAEKAVNILSKGLNMTFPDAEIGFITLHICGGLEEKSKKDALENAQLINTILNFVSKKLNITLDPTSFEYKGFVNHIRGVLNRIKNGKSLKNNLLTELKKKNIIEYKIAYDVSKIIENVLQISVPEDEIGYITIHIMKLNSIVNC</sequence>
<dbReference type="RefSeq" id="WP_039252079.1">
    <property type="nucleotide sequence ID" value="NZ_JENJ01000002.1"/>
</dbReference>
<evidence type="ECO:0000313" key="3">
    <source>
        <dbReference type="EMBL" id="KGM98327.1"/>
    </source>
</evidence>
<comment type="caution">
    <text evidence="3">The sequence shown here is derived from an EMBL/GenBank/DDBJ whole genome shotgun (WGS) entry which is preliminary data.</text>
</comment>